<evidence type="ECO:0000313" key="3">
    <source>
        <dbReference type="Proteomes" id="UP000570678"/>
    </source>
</evidence>
<dbReference type="AlphaFoldDB" id="A0A846YJ20"/>
<keyword evidence="3" id="KW-1185">Reference proteome</keyword>
<sequence>MDGLRAVALVAATVATGLMAGVFGIYALAIMPGLRTTDDRTFIGSFQAIDRAIVNPLFLLAFMGALVLSVLAALLQLGPGRGPVLLWTAAGAVLYLVAVVVTVAVHLPLNDALKAAGAPAEMADPAAVRAAFDETRWVTWNYARVATSGVAFGCLAWALVQWGRAQATAWR</sequence>
<protein>
    <submittedName>
        <fullName evidence="2">DUF1772 domain-containing protein</fullName>
    </submittedName>
</protein>
<accession>A0A846YJ20</accession>
<dbReference type="InterPro" id="IPR013901">
    <property type="entry name" value="Anthrone_oxy"/>
</dbReference>
<gene>
    <name evidence="2" type="ORF">HGA15_16025</name>
</gene>
<feature type="transmembrane region" description="Helical" evidence="1">
    <location>
        <begin position="52"/>
        <end position="78"/>
    </location>
</feature>
<keyword evidence="1" id="KW-0472">Membrane</keyword>
<dbReference type="Pfam" id="PF08592">
    <property type="entry name" value="Anthrone_oxy"/>
    <property type="match status" value="1"/>
</dbReference>
<keyword evidence="1" id="KW-1133">Transmembrane helix</keyword>
<feature type="transmembrane region" description="Helical" evidence="1">
    <location>
        <begin position="6"/>
        <end position="31"/>
    </location>
</feature>
<keyword evidence="1" id="KW-0812">Transmembrane</keyword>
<organism evidence="2 3">
    <name type="scientific">Nocardia flavorosea</name>
    <dbReference type="NCBI Taxonomy" id="53429"/>
    <lineage>
        <taxon>Bacteria</taxon>
        <taxon>Bacillati</taxon>
        <taxon>Actinomycetota</taxon>
        <taxon>Actinomycetes</taxon>
        <taxon>Mycobacteriales</taxon>
        <taxon>Nocardiaceae</taxon>
        <taxon>Nocardia</taxon>
    </lineage>
</organism>
<name>A0A846YJ20_9NOCA</name>
<reference evidence="2 3" key="1">
    <citation type="submission" date="2020-04" db="EMBL/GenBank/DDBJ databases">
        <title>MicrobeNet Type strains.</title>
        <authorList>
            <person name="Nicholson A.C."/>
        </authorList>
    </citation>
    <scope>NUCLEOTIDE SEQUENCE [LARGE SCALE GENOMIC DNA]</scope>
    <source>
        <strain evidence="2 3">JCM 3332</strain>
    </source>
</reference>
<feature type="transmembrane region" description="Helical" evidence="1">
    <location>
        <begin position="84"/>
        <end position="105"/>
    </location>
</feature>
<proteinExistence type="predicted"/>
<evidence type="ECO:0000313" key="2">
    <source>
        <dbReference type="EMBL" id="NKY57634.1"/>
    </source>
</evidence>
<dbReference type="Proteomes" id="UP000570678">
    <property type="component" value="Unassembled WGS sequence"/>
</dbReference>
<comment type="caution">
    <text evidence="2">The sequence shown here is derived from an EMBL/GenBank/DDBJ whole genome shotgun (WGS) entry which is preliminary data.</text>
</comment>
<evidence type="ECO:0000256" key="1">
    <source>
        <dbReference type="SAM" id="Phobius"/>
    </source>
</evidence>
<dbReference type="EMBL" id="JAAXOT010000007">
    <property type="protein sequence ID" value="NKY57634.1"/>
    <property type="molecule type" value="Genomic_DNA"/>
</dbReference>